<feature type="domain" description="NADH:flavin oxidoreductase/NADH oxidase N-terminal" evidence="3">
    <location>
        <begin position="5"/>
        <end position="221"/>
    </location>
</feature>
<keyword evidence="5" id="KW-1185">Reference proteome</keyword>
<accession>A0ABT2TLV1</accession>
<dbReference type="EMBL" id="JAOQJQ010000004">
    <property type="protein sequence ID" value="MCU6762791.1"/>
    <property type="molecule type" value="Genomic_DNA"/>
</dbReference>
<dbReference type="InterPro" id="IPR013785">
    <property type="entry name" value="Aldolase_TIM"/>
</dbReference>
<evidence type="ECO:0000256" key="2">
    <source>
        <dbReference type="ARBA" id="ARBA00023002"/>
    </source>
</evidence>
<dbReference type="Gene3D" id="3.20.20.70">
    <property type="entry name" value="Aldolase class I"/>
    <property type="match status" value="1"/>
</dbReference>
<name>A0ABT2TLV1_9FIRM</name>
<evidence type="ECO:0000259" key="3">
    <source>
        <dbReference type="Pfam" id="PF00724"/>
    </source>
</evidence>
<dbReference type="Proteomes" id="UP001652442">
    <property type="component" value="Unassembled WGS sequence"/>
</dbReference>
<dbReference type="Pfam" id="PF00724">
    <property type="entry name" value="Oxidored_FMN"/>
    <property type="match status" value="1"/>
</dbReference>
<keyword evidence="2" id="KW-0560">Oxidoreductase</keyword>
<comment type="caution">
    <text evidence="4">The sequence shown here is derived from an EMBL/GenBank/DDBJ whole genome shotgun (WGS) entry which is preliminary data.</text>
</comment>
<dbReference type="InterPro" id="IPR051799">
    <property type="entry name" value="NADH_flavin_oxidoreductase"/>
</dbReference>
<dbReference type="SUPFAM" id="SSF51395">
    <property type="entry name" value="FMN-linked oxidoreductases"/>
    <property type="match status" value="1"/>
</dbReference>
<organism evidence="4 5">
    <name type="scientific">Brotonthovivens ammoniilytica</name>
    <dbReference type="NCBI Taxonomy" id="2981725"/>
    <lineage>
        <taxon>Bacteria</taxon>
        <taxon>Bacillati</taxon>
        <taxon>Bacillota</taxon>
        <taxon>Clostridia</taxon>
        <taxon>Lachnospirales</taxon>
        <taxon>Lachnospiraceae</taxon>
        <taxon>Brotonthovivens</taxon>
    </lineage>
</organism>
<proteinExistence type="predicted"/>
<evidence type="ECO:0000256" key="1">
    <source>
        <dbReference type="ARBA" id="ARBA00022630"/>
    </source>
</evidence>
<dbReference type="PANTHER" id="PTHR43656">
    <property type="entry name" value="BINDING OXIDOREDUCTASE, PUTATIVE (AFU_ORTHOLOGUE AFUA_2G08260)-RELATED"/>
    <property type="match status" value="1"/>
</dbReference>
<gene>
    <name evidence="4" type="ORF">OCV88_10670</name>
</gene>
<evidence type="ECO:0000313" key="5">
    <source>
        <dbReference type="Proteomes" id="UP001652442"/>
    </source>
</evidence>
<dbReference type="RefSeq" id="WP_158425496.1">
    <property type="nucleotide sequence ID" value="NZ_JAOQJQ010000004.1"/>
</dbReference>
<sequence length="412" mass="46392">MAYEKLLEPVKIGPRVAQNRFFVQAMECNSEDASGNPSEETTQRYCDLAAGEAGLITLEAITVTRESRARDNQLTIMPQNEKPLTKFMDRVHEANPKSLIVFQLTHSGELSNPSFSRRVTPNSLPGYGGELLTEEDVERIMDDFVTASKIAYNAGADGIDLKLCHGYFGSQMIRPYNNRDWKYGGSWENRTRFPYELMERIRKEIPDKNFLVGSKISAWEGFPGGFGTEGPDSPIMDLTEPLELIKGLEERGASYIVQSAGSPSITVSLTQADRHVPYFAYLHQYWAKEFKKVLKPETVVIGSNFSPFRSGKNGLCAVTEEDSNLLNYGTWCVENDICDMIGLGRQSFADPFLPKKVREGKTDDINYCLLCDRCLELLIQQSKVGCVVYDKSAHEELVRTRKEKGNLKIHHT</sequence>
<reference evidence="4 5" key="1">
    <citation type="journal article" date="2021" name="ISME Commun">
        <title>Automated analysis of genomic sequences facilitates high-throughput and comprehensive description of bacteria.</title>
        <authorList>
            <person name="Hitch T.C.A."/>
        </authorList>
    </citation>
    <scope>NUCLEOTIDE SEQUENCE [LARGE SCALE GENOMIC DNA]</scope>
    <source>
        <strain evidence="4 5">Sanger_109</strain>
    </source>
</reference>
<dbReference type="PANTHER" id="PTHR43656:SF2">
    <property type="entry name" value="BINDING OXIDOREDUCTASE, PUTATIVE (AFU_ORTHOLOGUE AFUA_2G08260)-RELATED"/>
    <property type="match status" value="1"/>
</dbReference>
<evidence type="ECO:0000313" key="4">
    <source>
        <dbReference type="EMBL" id="MCU6762791.1"/>
    </source>
</evidence>
<keyword evidence="1" id="KW-0285">Flavoprotein</keyword>
<protein>
    <submittedName>
        <fullName evidence="4">2,4-dienoyl-CoA reductase</fullName>
    </submittedName>
</protein>
<dbReference type="InterPro" id="IPR001155">
    <property type="entry name" value="OxRdtase_FMN_N"/>
</dbReference>